<evidence type="ECO:0000313" key="3">
    <source>
        <dbReference type="EMBL" id="KAJ7038139.1"/>
    </source>
</evidence>
<feature type="region of interest" description="Disordered" evidence="1">
    <location>
        <begin position="106"/>
        <end position="151"/>
    </location>
</feature>
<keyword evidence="2" id="KW-0472">Membrane</keyword>
<evidence type="ECO:0000256" key="1">
    <source>
        <dbReference type="SAM" id="MobiDB-lite"/>
    </source>
</evidence>
<feature type="transmembrane region" description="Helical" evidence="2">
    <location>
        <begin position="71"/>
        <end position="94"/>
    </location>
</feature>
<keyword evidence="2" id="KW-1133">Transmembrane helix</keyword>
<protein>
    <submittedName>
        <fullName evidence="3">Uncharacterized protein</fullName>
    </submittedName>
</protein>
<keyword evidence="2" id="KW-0812">Transmembrane</keyword>
<feature type="region of interest" description="Disordered" evidence="1">
    <location>
        <begin position="33"/>
        <end position="56"/>
    </location>
</feature>
<dbReference type="AlphaFoldDB" id="A0AAD6XAH7"/>
<feature type="compositionally biased region" description="Polar residues" evidence="1">
    <location>
        <begin position="41"/>
        <end position="52"/>
    </location>
</feature>
<gene>
    <name evidence="3" type="ORF">C8F04DRAFT_369758</name>
</gene>
<sequence length="151" mass="16541">MSDVEKPFTMIVPSLHHIRQVRQPDQVNCFDAVAPSGDGIDTNSEDGSSTNPEDVEHDIGPVDSPLGIHRFIGVMAVAIVILLVFLLWLGIGAWPRRKLRAFYRSRSTSVAPAKSEAEQSNDGNGVEIAPEKSRDKSDDATLESRSEVICR</sequence>
<proteinExistence type="predicted"/>
<name>A0AAD6XAH7_9AGAR</name>
<feature type="compositionally biased region" description="Basic and acidic residues" evidence="1">
    <location>
        <begin position="129"/>
        <end position="151"/>
    </location>
</feature>
<keyword evidence="4" id="KW-1185">Reference proteome</keyword>
<dbReference type="Proteomes" id="UP001218188">
    <property type="component" value="Unassembled WGS sequence"/>
</dbReference>
<organism evidence="3 4">
    <name type="scientific">Mycena alexandri</name>
    <dbReference type="NCBI Taxonomy" id="1745969"/>
    <lineage>
        <taxon>Eukaryota</taxon>
        <taxon>Fungi</taxon>
        <taxon>Dikarya</taxon>
        <taxon>Basidiomycota</taxon>
        <taxon>Agaricomycotina</taxon>
        <taxon>Agaricomycetes</taxon>
        <taxon>Agaricomycetidae</taxon>
        <taxon>Agaricales</taxon>
        <taxon>Marasmiineae</taxon>
        <taxon>Mycenaceae</taxon>
        <taxon>Mycena</taxon>
    </lineage>
</organism>
<reference evidence="3" key="1">
    <citation type="submission" date="2023-03" db="EMBL/GenBank/DDBJ databases">
        <title>Massive genome expansion in bonnet fungi (Mycena s.s.) driven by repeated elements and novel gene families across ecological guilds.</title>
        <authorList>
            <consortium name="Lawrence Berkeley National Laboratory"/>
            <person name="Harder C.B."/>
            <person name="Miyauchi S."/>
            <person name="Viragh M."/>
            <person name="Kuo A."/>
            <person name="Thoen E."/>
            <person name="Andreopoulos B."/>
            <person name="Lu D."/>
            <person name="Skrede I."/>
            <person name="Drula E."/>
            <person name="Henrissat B."/>
            <person name="Morin E."/>
            <person name="Kohler A."/>
            <person name="Barry K."/>
            <person name="LaButti K."/>
            <person name="Morin E."/>
            <person name="Salamov A."/>
            <person name="Lipzen A."/>
            <person name="Mereny Z."/>
            <person name="Hegedus B."/>
            <person name="Baldrian P."/>
            <person name="Stursova M."/>
            <person name="Weitz H."/>
            <person name="Taylor A."/>
            <person name="Grigoriev I.V."/>
            <person name="Nagy L.G."/>
            <person name="Martin F."/>
            <person name="Kauserud H."/>
        </authorList>
    </citation>
    <scope>NUCLEOTIDE SEQUENCE</scope>
    <source>
        <strain evidence="3">CBHHK200</strain>
    </source>
</reference>
<accession>A0AAD6XAH7</accession>
<comment type="caution">
    <text evidence="3">The sequence shown here is derived from an EMBL/GenBank/DDBJ whole genome shotgun (WGS) entry which is preliminary data.</text>
</comment>
<evidence type="ECO:0000256" key="2">
    <source>
        <dbReference type="SAM" id="Phobius"/>
    </source>
</evidence>
<dbReference type="EMBL" id="JARJCM010000033">
    <property type="protein sequence ID" value="KAJ7038139.1"/>
    <property type="molecule type" value="Genomic_DNA"/>
</dbReference>
<evidence type="ECO:0000313" key="4">
    <source>
        <dbReference type="Proteomes" id="UP001218188"/>
    </source>
</evidence>